<gene>
    <name evidence="7" type="ORF">ACHAWO_005744</name>
</gene>
<keyword evidence="8" id="KW-1185">Reference proteome</keyword>
<evidence type="ECO:0000256" key="1">
    <source>
        <dbReference type="ARBA" id="ARBA00004613"/>
    </source>
</evidence>
<feature type="compositionally biased region" description="Basic and acidic residues" evidence="4">
    <location>
        <begin position="131"/>
        <end position="146"/>
    </location>
</feature>
<evidence type="ECO:0000256" key="5">
    <source>
        <dbReference type="SAM" id="Phobius"/>
    </source>
</evidence>
<dbReference type="SUPFAM" id="SSF117074">
    <property type="entry name" value="Hypothetical protein PA1324"/>
    <property type="match status" value="1"/>
</dbReference>
<dbReference type="SMART" id="SM00494">
    <property type="entry name" value="ChtBD2"/>
    <property type="match status" value="1"/>
</dbReference>
<accession>A0ABD3Q9I2</accession>
<feature type="compositionally biased region" description="Basic and acidic residues" evidence="4">
    <location>
        <begin position="17"/>
        <end position="30"/>
    </location>
</feature>
<feature type="region of interest" description="Disordered" evidence="4">
    <location>
        <begin position="69"/>
        <end position="163"/>
    </location>
</feature>
<reference evidence="7 8" key="1">
    <citation type="submission" date="2024-10" db="EMBL/GenBank/DDBJ databases">
        <title>Updated reference genomes for cyclostephanoid diatoms.</title>
        <authorList>
            <person name="Roberts W.R."/>
            <person name="Alverson A.J."/>
        </authorList>
    </citation>
    <scope>NUCLEOTIDE SEQUENCE [LARGE SCALE GENOMIC DNA]</scope>
    <source>
        <strain evidence="7 8">AJA010-31</strain>
    </source>
</reference>
<keyword evidence="5" id="KW-0812">Transmembrane</keyword>
<organism evidence="7 8">
    <name type="scientific">Cyclotella atomus</name>
    <dbReference type="NCBI Taxonomy" id="382360"/>
    <lineage>
        <taxon>Eukaryota</taxon>
        <taxon>Sar</taxon>
        <taxon>Stramenopiles</taxon>
        <taxon>Ochrophyta</taxon>
        <taxon>Bacillariophyta</taxon>
        <taxon>Coscinodiscophyceae</taxon>
        <taxon>Thalassiosirophycidae</taxon>
        <taxon>Stephanodiscales</taxon>
        <taxon>Stephanodiscaceae</taxon>
        <taxon>Cyclotella</taxon>
    </lineage>
</organism>
<dbReference type="EMBL" id="JALLPJ020000284">
    <property type="protein sequence ID" value="KAL3796732.1"/>
    <property type="molecule type" value="Genomic_DNA"/>
</dbReference>
<dbReference type="InterPro" id="IPR013783">
    <property type="entry name" value="Ig-like_fold"/>
</dbReference>
<dbReference type="Gene3D" id="2.170.140.10">
    <property type="entry name" value="Chitin binding domain"/>
    <property type="match status" value="1"/>
</dbReference>
<feature type="region of interest" description="Disordered" evidence="4">
    <location>
        <begin position="180"/>
        <end position="260"/>
    </location>
</feature>
<evidence type="ECO:0000256" key="4">
    <source>
        <dbReference type="SAM" id="MobiDB-lite"/>
    </source>
</evidence>
<dbReference type="InterPro" id="IPR033764">
    <property type="entry name" value="Sdr_B"/>
</dbReference>
<feature type="compositionally biased region" description="Polar residues" evidence="4">
    <location>
        <begin position="219"/>
        <end position="248"/>
    </location>
</feature>
<evidence type="ECO:0000313" key="8">
    <source>
        <dbReference type="Proteomes" id="UP001530400"/>
    </source>
</evidence>
<keyword evidence="5" id="KW-1133">Transmembrane helix</keyword>
<evidence type="ECO:0000313" key="7">
    <source>
        <dbReference type="EMBL" id="KAL3796732.1"/>
    </source>
</evidence>
<comment type="subcellular location">
    <subcellularLocation>
        <location evidence="1">Secreted</location>
    </subcellularLocation>
</comment>
<protein>
    <recommendedName>
        <fullName evidence="6">Chitin-binding type-2 domain-containing protein</fullName>
    </recommendedName>
</protein>
<feature type="compositionally biased region" description="Low complexity" evidence="4">
    <location>
        <begin position="580"/>
        <end position="605"/>
    </location>
</feature>
<feature type="region of interest" description="Disordered" evidence="4">
    <location>
        <begin position="1"/>
        <end position="47"/>
    </location>
</feature>
<feature type="transmembrane region" description="Helical" evidence="5">
    <location>
        <begin position="283"/>
        <end position="303"/>
    </location>
</feature>
<keyword evidence="2" id="KW-0964">Secreted</keyword>
<evidence type="ECO:0000256" key="3">
    <source>
        <dbReference type="ARBA" id="ARBA00022729"/>
    </source>
</evidence>
<sequence length="838" mass="91909">MRRKNIPPPPPRPLSKRLYDLDTRNNDRPPPRSKHATADDESEISDNDSILAMAKRLDAASVISDPSFIEGAQPHTFGLDPDGFGESGSTLGQGHPAESYRNNPYDQQRDLDSIASNDHSEEQHSVYTDDDGSRSEYTEESMERNPYRGVPGVPRVGHHDDMYHEPYRHDEMYDSRADYGHDYRFQGGRPNPRIYENQPPMRGRSQSPKNAMNRRDSRSQSPNMNRRNSRSLSPSARNNKGRGSQYYANNHPPKRYSNTNDMVDDILSERNSAHHDTKRKLKLVAIPIIVLVVVSAVLGIVFATRGDDDRKNTSENNQELMISLPTPSPTFMGEYNCPDGFLGPVPTKGCLGYAQCDGMGGIEGEVLNCPSKTLYDVSLNTCSWEESVDCSTKVELGESGDSSESLATVAVSPTTKPVTVAATGAAVIGGNKVGPTDTFNHKLSFQGVLSLGDVATFEQNMENYINIFFSSSRGDVLGEDMATLAANDPILNSITNAKVDLTIKKFEWSGVTRLRHLEENVELIMIYDQNTEYVTSDSSIKVGTVVRYPYEEQYEPFLIEYLKSTDDVFESLSSVSFLEPGQSSSGSQPSSGTSAPAASPSISPSVTKQSETAAPSIAVRTPAPSIETVTTAAPFTDKTTSPPSISAFLTFTEYATVKGLMWIDTNGNGLYETNEPPAVGTFVNLKQCDDKWVQTQQSNANGQYQFIGVAEGEYYVEFFMPDDSYEFTIPMMGSDETAVDSDVALLSGRSPCVMVDSSFSQLINAGYIQVNAAPDETATTSTAVTQNETYKYCAQVTTVSGNQSFDFFGCSTRCSEDSDCEDGFRCVISKTCSKQDGK</sequence>
<dbReference type="Pfam" id="PF01607">
    <property type="entry name" value="CBM_14"/>
    <property type="match status" value="1"/>
</dbReference>
<dbReference type="InterPro" id="IPR036508">
    <property type="entry name" value="Chitin-bd_dom_sf"/>
</dbReference>
<comment type="caution">
    <text evidence="7">The sequence shown here is derived from an EMBL/GenBank/DDBJ whole genome shotgun (WGS) entry which is preliminary data.</text>
</comment>
<feature type="compositionally biased region" description="Pro residues" evidence="4">
    <location>
        <begin position="1"/>
        <end position="13"/>
    </location>
</feature>
<name>A0ABD3Q9I2_9STRA</name>
<dbReference type="Proteomes" id="UP001530400">
    <property type="component" value="Unassembled WGS sequence"/>
</dbReference>
<keyword evidence="5" id="KW-0472">Membrane</keyword>
<feature type="region of interest" description="Disordered" evidence="4">
    <location>
        <begin position="580"/>
        <end position="621"/>
    </location>
</feature>
<dbReference type="InterPro" id="IPR002557">
    <property type="entry name" value="Chitin-bd_dom"/>
</dbReference>
<dbReference type="GO" id="GO:0005576">
    <property type="term" value="C:extracellular region"/>
    <property type="evidence" value="ECO:0007669"/>
    <property type="project" value="UniProtKB-SubCell"/>
</dbReference>
<feature type="domain" description="Chitin-binding type-2" evidence="6">
    <location>
        <begin position="334"/>
        <end position="392"/>
    </location>
</feature>
<dbReference type="PROSITE" id="PS50940">
    <property type="entry name" value="CHIT_BIND_II"/>
    <property type="match status" value="1"/>
</dbReference>
<evidence type="ECO:0000256" key="2">
    <source>
        <dbReference type="ARBA" id="ARBA00022525"/>
    </source>
</evidence>
<keyword evidence="3" id="KW-0732">Signal</keyword>
<evidence type="ECO:0000259" key="6">
    <source>
        <dbReference type="PROSITE" id="PS50940"/>
    </source>
</evidence>
<dbReference type="SUPFAM" id="SSF57625">
    <property type="entry name" value="Invertebrate chitin-binding proteins"/>
    <property type="match status" value="1"/>
</dbReference>
<proteinExistence type="predicted"/>
<dbReference type="Pfam" id="PF17210">
    <property type="entry name" value="SdrD_B"/>
    <property type="match status" value="1"/>
</dbReference>
<feature type="compositionally biased region" description="Basic and acidic residues" evidence="4">
    <location>
        <begin position="107"/>
        <end position="124"/>
    </location>
</feature>
<dbReference type="Gene3D" id="2.60.40.10">
    <property type="entry name" value="Immunoglobulins"/>
    <property type="match status" value="1"/>
</dbReference>
<dbReference type="AlphaFoldDB" id="A0ABD3Q9I2"/>